<dbReference type="PANTHER" id="PTHR30460">
    <property type="entry name" value="MODERATE CONDUCTANCE MECHANOSENSITIVE CHANNEL YBIO"/>
    <property type="match status" value="1"/>
</dbReference>
<dbReference type="SUPFAM" id="SSF50182">
    <property type="entry name" value="Sm-like ribonucleoproteins"/>
    <property type="match status" value="1"/>
</dbReference>
<evidence type="ECO:0000256" key="4">
    <source>
        <dbReference type="ARBA" id="ARBA00022692"/>
    </source>
</evidence>
<dbReference type="Gene3D" id="3.30.70.100">
    <property type="match status" value="1"/>
</dbReference>
<dbReference type="SUPFAM" id="SSF82861">
    <property type="entry name" value="Mechanosensitive channel protein MscS (YggB), transmembrane region"/>
    <property type="match status" value="1"/>
</dbReference>
<dbReference type="GO" id="GO:0005886">
    <property type="term" value="C:plasma membrane"/>
    <property type="evidence" value="ECO:0007669"/>
    <property type="project" value="UniProtKB-SubCell"/>
</dbReference>
<dbReference type="GO" id="GO:0008381">
    <property type="term" value="F:mechanosensitive monoatomic ion channel activity"/>
    <property type="evidence" value="ECO:0007669"/>
    <property type="project" value="InterPro"/>
</dbReference>
<feature type="domain" description="Mechanosensitive ion channel transmembrane helices 2/3" evidence="9">
    <location>
        <begin position="60"/>
        <end position="96"/>
    </location>
</feature>
<dbReference type="InterPro" id="IPR049142">
    <property type="entry name" value="MS_channel_1st"/>
</dbReference>
<dbReference type="FunFam" id="2.30.30.60:FF:000001">
    <property type="entry name" value="MscS Mechanosensitive ion channel"/>
    <property type="match status" value="1"/>
</dbReference>
<dbReference type="Proteomes" id="UP000198356">
    <property type="component" value="Unassembled WGS sequence"/>
</dbReference>
<keyword evidence="3" id="KW-1003">Cell membrane</keyword>
<organism evidence="10 11">
    <name type="scientific">Granulicella rosea</name>
    <dbReference type="NCBI Taxonomy" id="474952"/>
    <lineage>
        <taxon>Bacteria</taxon>
        <taxon>Pseudomonadati</taxon>
        <taxon>Acidobacteriota</taxon>
        <taxon>Terriglobia</taxon>
        <taxon>Terriglobales</taxon>
        <taxon>Acidobacteriaceae</taxon>
        <taxon>Granulicella</taxon>
    </lineage>
</organism>
<keyword evidence="6 7" id="KW-0472">Membrane</keyword>
<protein>
    <submittedName>
        <fullName evidence="10">Small conductance mechanosensitive channel</fullName>
    </submittedName>
</protein>
<name>A0A239J6M4_9BACT</name>
<dbReference type="InterPro" id="IPR023408">
    <property type="entry name" value="MscS_beta-dom_sf"/>
</dbReference>
<proteinExistence type="inferred from homology"/>
<feature type="transmembrane region" description="Helical" evidence="7">
    <location>
        <begin position="6"/>
        <end position="28"/>
    </location>
</feature>
<evidence type="ECO:0000259" key="8">
    <source>
        <dbReference type="Pfam" id="PF00924"/>
    </source>
</evidence>
<dbReference type="EMBL" id="FZOU01000003">
    <property type="protein sequence ID" value="SNT01507.1"/>
    <property type="molecule type" value="Genomic_DNA"/>
</dbReference>
<evidence type="ECO:0000256" key="1">
    <source>
        <dbReference type="ARBA" id="ARBA00004651"/>
    </source>
</evidence>
<dbReference type="SUPFAM" id="SSF82689">
    <property type="entry name" value="Mechanosensitive channel protein MscS (YggB), C-terminal domain"/>
    <property type="match status" value="1"/>
</dbReference>
<evidence type="ECO:0000256" key="2">
    <source>
        <dbReference type="ARBA" id="ARBA00008017"/>
    </source>
</evidence>
<reference evidence="10 11" key="1">
    <citation type="submission" date="2017-06" db="EMBL/GenBank/DDBJ databases">
        <authorList>
            <person name="Kim H.J."/>
            <person name="Triplett B.A."/>
        </authorList>
    </citation>
    <scope>NUCLEOTIDE SEQUENCE [LARGE SCALE GENOMIC DNA]</scope>
    <source>
        <strain evidence="10 11">DSM 18704</strain>
    </source>
</reference>
<feature type="transmembrane region" description="Helical" evidence="7">
    <location>
        <begin position="49"/>
        <end position="71"/>
    </location>
</feature>
<dbReference type="Pfam" id="PF00924">
    <property type="entry name" value="MS_channel_2nd"/>
    <property type="match status" value="1"/>
</dbReference>
<keyword evidence="11" id="KW-1185">Reference proteome</keyword>
<dbReference type="OrthoDB" id="9809206at2"/>
<evidence type="ECO:0000256" key="3">
    <source>
        <dbReference type="ARBA" id="ARBA00022475"/>
    </source>
</evidence>
<dbReference type="Pfam" id="PF21088">
    <property type="entry name" value="MS_channel_1st"/>
    <property type="match status" value="1"/>
</dbReference>
<keyword evidence="4 7" id="KW-0812">Transmembrane</keyword>
<comment type="subcellular location">
    <subcellularLocation>
        <location evidence="1">Cell membrane</location>
        <topology evidence="1">Multi-pass membrane protein</topology>
    </subcellularLocation>
</comment>
<dbReference type="InterPro" id="IPR045276">
    <property type="entry name" value="YbiO_bact"/>
</dbReference>
<dbReference type="InterPro" id="IPR010920">
    <property type="entry name" value="LSM_dom_sf"/>
</dbReference>
<gene>
    <name evidence="10" type="ORF">SAMN05421770_103465</name>
</gene>
<evidence type="ECO:0000313" key="10">
    <source>
        <dbReference type="EMBL" id="SNT01507.1"/>
    </source>
</evidence>
<feature type="domain" description="Mechanosensitive ion channel MscS" evidence="8">
    <location>
        <begin position="98"/>
        <end position="162"/>
    </location>
</feature>
<dbReference type="AlphaFoldDB" id="A0A239J6M4"/>
<evidence type="ECO:0000313" key="11">
    <source>
        <dbReference type="Proteomes" id="UP000198356"/>
    </source>
</evidence>
<dbReference type="RefSeq" id="WP_089408552.1">
    <property type="nucleotide sequence ID" value="NZ_FZOU01000003.1"/>
</dbReference>
<feature type="transmembrane region" description="Helical" evidence="7">
    <location>
        <begin position="77"/>
        <end position="99"/>
    </location>
</feature>
<evidence type="ECO:0000256" key="6">
    <source>
        <dbReference type="ARBA" id="ARBA00023136"/>
    </source>
</evidence>
<keyword evidence="5 7" id="KW-1133">Transmembrane helix</keyword>
<comment type="similarity">
    <text evidence="2">Belongs to the MscS (TC 1.A.23) family.</text>
</comment>
<evidence type="ECO:0000256" key="7">
    <source>
        <dbReference type="SAM" id="Phobius"/>
    </source>
</evidence>
<dbReference type="InterPro" id="IPR006685">
    <property type="entry name" value="MscS_channel_2nd"/>
</dbReference>
<evidence type="ECO:0000256" key="5">
    <source>
        <dbReference type="ARBA" id="ARBA00022989"/>
    </source>
</evidence>
<accession>A0A239J6M4</accession>
<evidence type="ECO:0000259" key="9">
    <source>
        <dbReference type="Pfam" id="PF21088"/>
    </source>
</evidence>
<sequence length="285" mass="31053">MVRDRLPKVAVVLVILFGVQRIVAFFCARMQRAAARQANVQRAAQMRTMATIIRATSYSILGFFAFLQILTLFNINYAPLLASAGILGVGIGLGAQSLFKDIINGIFILVEDQYNVGEVVKIASLTGTVEDLTFRLTRLRDGDGTLHIIPNSQIATVSNLTRDYSVATLPLSVDASADTARVLTLLRKIAADIRQDPAFKDVAIADPDVPGIDQINGRALVYPISIRVKANQKDGILRALRQRIVDTFKQERIPLGIDPANMLLLQQQKAPDPTAPPAQQPLIGS</sequence>
<dbReference type="Gene3D" id="1.10.287.1260">
    <property type="match status" value="1"/>
</dbReference>
<dbReference type="InterPro" id="IPR011014">
    <property type="entry name" value="MscS_channel_TM-2"/>
</dbReference>
<dbReference type="InterPro" id="IPR011066">
    <property type="entry name" value="MscS_channel_C_sf"/>
</dbReference>
<dbReference type="Gene3D" id="2.30.30.60">
    <property type="match status" value="1"/>
</dbReference>
<dbReference type="PANTHER" id="PTHR30460:SF0">
    <property type="entry name" value="MODERATE CONDUCTANCE MECHANOSENSITIVE CHANNEL YBIO"/>
    <property type="match status" value="1"/>
</dbReference>